<dbReference type="SUPFAM" id="SSF54373">
    <property type="entry name" value="FAD-linked reductases, C-terminal domain"/>
    <property type="match status" value="1"/>
</dbReference>
<feature type="coiled-coil region" evidence="1">
    <location>
        <begin position="47"/>
        <end position="109"/>
    </location>
</feature>
<proteinExistence type="predicted"/>
<organism evidence="3 4">
    <name type="scientific">Aquatica leii</name>
    <dbReference type="NCBI Taxonomy" id="1421715"/>
    <lineage>
        <taxon>Eukaryota</taxon>
        <taxon>Metazoa</taxon>
        <taxon>Ecdysozoa</taxon>
        <taxon>Arthropoda</taxon>
        <taxon>Hexapoda</taxon>
        <taxon>Insecta</taxon>
        <taxon>Pterygota</taxon>
        <taxon>Neoptera</taxon>
        <taxon>Endopterygota</taxon>
        <taxon>Coleoptera</taxon>
        <taxon>Polyphaga</taxon>
        <taxon>Elateriformia</taxon>
        <taxon>Elateroidea</taxon>
        <taxon>Lampyridae</taxon>
        <taxon>Luciolinae</taxon>
        <taxon>Aquatica</taxon>
    </lineage>
</organism>
<dbReference type="PANTHER" id="PTHR10742:SF398">
    <property type="entry name" value="AMINE OXIDASE DOMAIN-CONTAINING PROTEIN-RELATED"/>
    <property type="match status" value="1"/>
</dbReference>
<dbReference type="EMBL" id="JARPUR010000004">
    <property type="protein sequence ID" value="KAK4878240.1"/>
    <property type="molecule type" value="Genomic_DNA"/>
</dbReference>
<dbReference type="InterPro" id="IPR002937">
    <property type="entry name" value="Amino_oxidase"/>
</dbReference>
<dbReference type="PANTHER" id="PTHR10742">
    <property type="entry name" value="FLAVIN MONOAMINE OXIDASE"/>
    <property type="match status" value="1"/>
</dbReference>
<dbReference type="Gene3D" id="3.50.50.60">
    <property type="entry name" value="FAD/NAD(P)-binding domain"/>
    <property type="match status" value="1"/>
</dbReference>
<name>A0AAN7Q3I6_9COLE</name>
<comment type="caution">
    <text evidence="3">The sequence shown here is derived from an EMBL/GenBank/DDBJ whole genome shotgun (WGS) entry which is preliminary data.</text>
</comment>
<dbReference type="InterPro" id="IPR036188">
    <property type="entry name" value="FAD/NAD-bd_sf"/>
</dbReference>
<keyword evidence="1" id="KW-0175">Coiled coil</keyword>
<feature type="domain" description="Amine oxidase" evidence="2">
    <location>
        <begin position="146"/>
        <end position="582"/>
    </location>
</feature>
<dbReference type="SUPFAM" id="SSF51905">
    <property type="entry name" value="FAD/NAD(P)-binding domain"/>
    <property type="match status" value="1"/>
</dbReference>
<evidence type="ECO:0000259" key="2">
    <source>
        <dbReference type="Pfam" id="PF01593"/>
    </source>
</evidence>
<keyword evidence="4" id="KW-1185">Reference proteome</keyword>
<sequence length="586" mass="67312">MRDLIAKMVEFKTNNKSVPKQPKEGIDVLHNMIRRVERENIRDREVKRVTEEKLERIERRMNAAQAEENTEDVRKEDLQEELRILKEKHQDMEKEYNTLKKEKKETDKKLCTKWKNNGSTVIAFYAIESVSKMSNLKIVIIGAGAAGVAAAATLLENGFTDVVVLEAKGYIGGRIKSVKFGDAFVDLGAEFCHGEKDNIVYEMVKDLNVLEPDPSNPQFFYPNQIIDPELKDSLVETYEKIYYGEERQTEESLGEYFTKRFLETVTCGEQMKTDVLEVFRKQIMRHEGSFSWFDVAGTADYVFCEGLQSWNWKGQGYKTVFDILLKKVQDPKTLFHFNKDVVGINWGEAAIVFCADGTQYQADHVLVTMSVGVLKATHFSLFNPSLPASKIESINRLPMQAVAKIFFHFTSKWWSNGGYQFVWRKVIPRHRPAQEPLINGKSWVRNILGLFPVPQNPNVLKMWFVGGMVPELETCSEEAIINGLMYVLELFFSDRYPNITRPDKVIRHNWYSDKHFRGTYSFQSLQTRKGNHSDAVELSTPLLSNTSAKPIVLFAGEATHPKYYSTVHGAIETGFREANRLITLYK</sequence>
<dbReference type="GO" id="GO:0046592">
    <property type="term" value="F:polyamine oxidase activity"/>
    <property type="evidence" value="ECO:0007669"/>
    <property type="project" value="TreeGrafter"/>
</dbReference>
<dbReference type="InterPro" id="IPR050281">
    <property type="entry name" value="Flavin_monoamine_oxidase"/>
</dbReference>
<dbReference type="AlphaFoldDB" id="A0AAN7Q3I6"/>
<dbReference type="Proteomes" id="UP001353858">
    <property type="component" value="Unassembled WGS sequence"/>
</dbReference>
<gene>
    <name evidence="3" type="ORF">RN001_010746</name>
</gene>
<protein>
    <recommendedName>
        <fullName evidence="2">Amine oxidase domain-containing protein</fullName>
    </recommendedName>
</protein>
<dbReference type="Pfam" id="PF01593">
    <property type="entry name" value="Amino_oxidase"/>
    <property type="match status" value="1"/>
</dbReference>
<evidence type="ECO:0000256" key="1">
    <source>
        <dbReference type="SAM" id="Coils"/>
    </source>
</evidence>
<dbReference type="Gene3D" id="3.90.660.10">
    <property type="match status" value="1"/>
</dbReference>
<evidence type="ECO:0000313" key="3">
    <source>
        <dbReference type="EMBL" id="KAK4878240.1"/>
    </source>
</evidence>
<accession>A0AAN7Q3I6</accession>
<evidence type="ECO:0000313" key="4">
    <source>
        <dbReference type="Proteomes" id="UP001353858"/>
    </source>
</evidence>
<reference evidence="4" key="1">
    <citation type="submission" date="2023-01" db="EMBL/GenBank/DDBJ databases">
        <title>Key to firefly adult light organ development and bioluminescence: homeobox transcription factors regulate luciferase expression and transportation to peroxisome.</title>
        <authorList>
            <person name="Fu X."/>
        </authorList>
    </citation>
    <scope>NUCLEOTIDE SEQUENCE [LARGE SCALE GENOMIC DNA]</scope>
</reference>